<evidence type="ECO:0000313" key="2">
    <source>
        <dbReference type="EMBL" id="HIU28688.1"/>
    </source>
</evidence>
<protein>
    <recommendedName>
        <fullName evidence="4">DUF4199 domain-containing protein</fullName>
    </recommendedName>
</protein>
<feature type="transmembrane region" description="Helical" evidence="1">
    <location>
        <begin position="25"/>
        <end position="47"/>
    </location>
</feature>
<dbReference type="AlphaFoldDB" id="A0A9D1L9Z3"/>
<feature type="transmembrane region" description="Helical" evidence="1">
    <location>
        <begin position="153"/>
        <end position="174"/>
    </location>
</feature>
<gene>
    <name evidence="2" type="ORF">IAD50_00145</name>
</gene>
<evidence type="ECO:0008006" key="4">
    <source>
        <dbReference type="Google" id="ProtNLM"/>
    </source>
</evidence>
<evidence type="ECO:0000313" key="3">
    <source>
        <dbReference type="Proteomes" id="UP000824089"/>
    </source>
</evidence>
<dbReference type="Proteomes" id="UP000824089">
    <property type="component" value="Unassembled WGS sequence"/>
</dbReference>
<feature type="transmembrane region" description="Helical" evidence="1">
    <location>
        <begin position="82"/>
        <end position="105"/>
    </location>
</feature>
<proteinExistence type="predicted"/>
<reference evidence="2" key="2">
    <citation type="journal article" date="2021" name="PeerJ">
        <title>Extensive microbial diversity within the chicken gut microbiome revealed by metagenomics and culture.</title>
        <authorList>
            <person name="Gilroy R."/>
            <person name="Ravi A."/>
            <person name="Getino M."/>
            <person name="Pursley I."/>
            <person name="Horton D.L."/>
            <person name="Alikhan N.F."/>
            <person name="Baker D."/>
            <person name="Gharbi K."/>
            <person name="Hall N."/>
            <person name="Watson M."/>
            <person name="Adriaenssens E.M."/>
            <person name="Foster-Nyarko E."/>
            <person name="Jarju S."/>
            <person name="Secka A."/>
            <person name="Antonio M."/>
            <person name="Oren A."/>
            <person name="Chaudhuri R.R."/>
            <person name="La Ragione R."/>
            <person name="Hildebrand F."/>
            <person name="Pallen M.J."/>
        </authorList>
    </citation>
    <scope>NUCLEOTIDE SEQUENCE</scope>
    <source>
        <strain evidence="2">CHK195-4489</strain>
    </source>
</reference>
<feature type="transmembrane region" description="Helical" evidence="1">
    <location>
        <begin position="53"/>
        <end position="70"/>
    </location>
</feature>
<accession>A0A9D1L9Z3</accession>
<name>A0A9D1L9Z3_9CLOT</name>
<comment type="caution">
    <text evidence="2">The sequence shown here is derived from an EMBL/GenBank/DDBJ whole genome shotgun (WGS) entry which is preliminary data.</text>
</comment>
<evidence type="ECO:0000256" key="1">
    <source>
        <dbReference type="SAM" id="Phobius"/>
    </source>
</evidence>
<keyword evidence="1" id="KW-1133">Transmembrane helix</keyword>
<reference evidence="2" key="1">
    <citation type="submission" date="2020-10" db="EMBL/GenBank/DDBJ databases">
        <authorList>
            <person name="Gilroy R."/>
        </authorList>
    </citation>
    <scope>NUCLEOTIDE SEQUENCE</scope>
    <source>
        <strain evidence="2">CHK195-4489</strain>
    </source>
</reference>
<sequence>MVDPTSLNAKKRQSPEREETKNLRAFLFSLLGALAGAAVCVAVDYYFMGNITGLIYLFAGMTSYAFYQYFVERKDQKPIHLLFIALSCVLAATLAVFISCLILYAGQVQEPGMNFLEKTFELYRLNITENGLQNYQHAYNGSGETMYFDLSLLSFHIVCAVMALLGLLLSWGFVKLATNVWEKKHGNQNTNYSYTSRKKNPKRKRKHR</sequence>
<organism evidence="2 3">
    <name type="scientific">Candidatus Egerieisoma faecipullorum</name>
    <dbReference type="NCBI Taxonomy" id="2840963"/>
    <lineage>
        <taxon>Bacteria</taxon>
        <taxon>Bacillati</taxon>
        <taxon>Bacillota</taxon>
        <taxon>Clostridia</taxon>
        <taxon>Eubacteriales</taxon>
        <taxon>Clostridiaceae</taxon>
        <taxon>Clostridiaceae incertae sedis</taxon>
        <taxon>Candidatus Egerieisoma</taxon>
    </lineage>
</organism>
<keyword evidence="1" id="KW-0812">Transmembrane</keyword>
<keyword evidence="1" id="KW-0472">Membrane</keyword>
<dbReference type="EMBL" id="DVMM01000003">
    <property type="protein sequence ID" value="HIU28688.1"/>
    <property type="molecule type" value="Genomic_DNA"/>
</dbReference>